<dbReference type="Proteomes" id="UP000179860">
    <property type="component" value="Chromosome 2"/>
</dbReference>
<evidence type="ECO:0000313" key="2">
    <source>
        <dbReference type="Proteomes" id="UP000179860"/>
    </source>
</evidence>
<dbReference type="KEGG" id="pspw:BJG93_22480"/>
<proteinExistence type="predicted"/>
<reference evidence="1" key="2">
    <citation type="submission" date="2021-06" db="EMBL/GenBank/DDBJ databases">
        <authorList>
            <person name="Rogers T.H."/>
            <person name="Ramsay J.P."/>
            <person name="Wang P."/>
            <person name="Terpolilli J."/>
        </authorList>
    </citation>
    <scope>NUCLEOTIDE SEQUENCE [LARGE SCALE GENOMIC DNA]</scope>
    <source>
        <strain evidence="1">WSM5005</strain>
    </source>
</reference>
<keyword evidence="2" id="KW-1185">Reference proteome</keyword>
<accession>A0A1I9YPC5</accession>
<dbReference type="RefSeq" id="WP_051374266.1">
    <property type="nucleotide sequence ID" value="NZ_CP017562.2"/>
</dbReference>
<name>A0A1I9YPC5_9BURK</name>
<gene>
    <name evidence="1" type="ORF">BJG93_22480</name>
</gene>
<sequence length="81" mass="8897">MVRDLAVVFIYDDDTNTLKMSNVSRRAIQATLDRAMFLDIPEAPEGPLDDESARKLGALALRCLGEAHPDLAARLNLSVTK</sequence>
<dbReference type="EMBL" id="CP017562">
    <property type="protein sequence ID" value="APA88158.1"/>
    <property type="molecule type" value="Genomic_DNA"/>
</dbReference>
<protein>
    <submittedName>
        <fullName evidence="1">Uncharacterized protein</fullName>
    </submittedName>
</protein>
<organism evidence="1 2">
    <name type="scientific">Paraburkholderia sprentiae WSM5005</name>
    <dbReference type="NCBI Taxonomy" id="754502"/>
    <lineage>
        <taxon>Bacteria</taxon>
        <taxon>Pseudomonadati</taxon>
        <taxon>Pseudomonadota</taxon>
        <taxon>Betaproteobacteria</taxon>
        <taxon>Burkholderiales</taxon>
        <taxon>Burkholderiaceae</taxon>
        <taxon>Paraburkholderia</taxon>
    </lineage>
</organism>
<dbReference type="AlphaFoldDB" id="A0A1I9YPC5"/>
<reference evidence="1" key="1">
    <citation type="submission" date="2016-09" db="EMBL/GenBank/DDBJ databases">
        <title>The Complete Genome of Burkholderia sprentiae wsm5005.</title>
        <authorList>
            <person name="De Meyer S."/>
            <person name="Wang P."/>
            <person name="Terpolilli J."/>
        </authorList>
    </citation>
    <scope>NUCLEOTIDE SEQUENCE [LARGE SCALE GENOMIC DNA]</scope>
    <source>
        <strain evidence="1">WSM5005</strain>
    </source>
</reference>
<evidence type="ECO:0000313" key="1">
    <source>
        <dbReference type="EMBL" id="APA88158.1"/>
    </source>
</evidence>